<accession>A0A084H320</accession>
<feature type="signal peptide" evidence="1">
    <location>
        <begin position="1"/>
        <end position="20"/>
    </location>
</feature>
<name>A0A084H320_METID</name>
<dbReference type="Pfam" id="PF13158">
    <property type="entry name" value="DUF3993"/>
    <property type="match status" value="1"/>
</dbReference>
<dbReference type="AlphaFoldDB" id="A0A084H320"/>
<dbReference type="EMBL" id="JNVC02000001">
    <property type="protein sequence ID" value="KEZ53982.1"/>
    <property type="molecule type" value="Genomic_DNA"/>
</dbReference>
<keyword evidence="3" id="KW-1185">Reference proteome</keyword>
<organism evidence="2 3">
    <name type="scientific">Metabacillus indicus</name>
    <name type="common">Bacillus indicus</name>
    <dbReference type="NCBI Taxonomy" id="246786"/>
    <lineage>
        <taxon>Bacteria</taxon>
        <taxon>Bacillati</taxon>
        <taxon>Bacillota</taxon>
        <taxon>Bacilli</taxon>
        <taxon>Bacillales</taxon>
        <taxon>Bacillaceae</taxon>
        <taxon>Metabacillus</taxon>
    </lineage>
</organism>
<gene>
    <name evidence="2" type="ORF">GS18_0203375</name>
</gene>
<evidence type="ECO:0008006" key="4">
    <source>
        <dbReference type="Google" id="ProtNLM"/>
    </source>
</evidence>
<comment type="caution">
    <text evidence="2">The sequence shown here is derived from an EMBL/GenBank/DDBJ whole genome shotgun (WGS) entry which is preliminary data.</text>
</comment>
<dbReference type="InterPro" id="IPR025056">
    <property type="entry name" value="DUF3993"/>
</dbReference>
<dbReference type="RefSeq" id="WP_029565498.1">
    <property type="nucleotide sequence ID" value="NZ_CP176757.1"/>
</dbReference>
<protein>
    <recommendedName>
        <fullName evidence="4">DUF3993 domain-containing protein</fullName>
    </recommendedName>
</protein>
<evidence type="ECO:0000313" key="3">
    <source>
        <dbReference type="Proteomes" id="UP000028549"/>
    </source>
</evidence>
<proteinExistence type="predicted"/>
<feature type="chain" id="PRO_5039167764" description="DUF3993 domain-containing protein" evidence="1">
    <location>
        <begin position="21"/>
        <end position="219"/>
    </location>
</feature>
<evidence type="ECO:0000313" key="2">
    <source>
        <dbReference type="EMBL" id="KEZ53982.1"/>
    </source>
</evidence>
<keyword evidence="1" id="KW-0732">Signal</keyword>
<dbReference type="STRING" id="246786.GS18_0203375"/>
<reference evidence="2 3" key="1">
    <citation type="journal article" date="2005" name="Int. J. Syst. Evol. Microbiol.">
        <title>Bacillus cibi sp. nov., isolated from jeotgal, a traditional Korean fermented seafood.</title>
        <authorList>
            <person name="Yoon J.H."/>
            <person name="Lee C.H."/>
            <person name="Oh T.K."/>
        </authorList>
    </citation>
    <scope>NUCLEOTIDE SEQUENCE [LARGE SCALE GENOMIC DNA]</scope>
    <source>
        <strain evidence="2 3">DSM 16189</strain>
    </source>
</reference>
<dbReference type="Proteomes" id="UP000028549">
    <property type="component" value="Unassembled WGS sequence"/>
</dbReference>
<sequence>MKLLLSTLVALILFLGYGHAGSAEELLTEEQSVQAVQEASEVQASLTEKERPLNEIKAMMKPYFTHSFIETYVKENVKETENGYIVYGSDFIPYSMPYFNYEEELTFGAEKNTYKLFQFFPAEEEGPVSYDDHYEAVLFVKENGEYKIDDVIFSETEPKTESPEKKQNLLNVSLIFNQPEGVLFGNEGGFSFVLNPYFQMKTLLSAYAYDVKSAAVNAE</sequence>
<dbReference type="OrthoDB" id="2680601at2"/>
<evidence type="ECO:0000256" key="1">
    <source>
        <dbReference type="SAM" id="SignalP"/>
    </source>
</evidence>